<proteinExistence type="predicted"/>
<sequence length="377" mass="42428">MKILFVIPTYKPAYVYGGPVVVVSILAESLAKNGHDVTVYTTTANGKTELDVETDKLVMIDGVKVFYFKRYTKDHSHLSPGFWKKIYSSVGSFDIVHLHSWWNPAIVIAAGICKLKGVKPVLSPHGMFCDYVLDTKNKLKKQALHLVSKLLLTNTWLHVSTLNEWKESQKMLPTKWDGVIIPNLVILNGTPDLGVRQTNEIFTIGFISRVDPKKGLDLLIKALAKVTFNYTLKIAGSGENDYIADLKNLSVEMKNHDRIQWLGWKDNVQKFEFYKAIDLFALTSRNENFAVVVIESLSVGTPVFLSSSVGLSDYAMEKGLGWITSTDPDEIAKDLELAFSDHKTRSIISEKAPAIIARDYEIDQLTKQYVDYYQSVI</sequence>
<evidence type="ECO:0000259" key="1">
    <source>
        <dbReference type="Pfam" id="PF00534"/>
    </source>
</evidence>
<dbReference type="InterPro" id="IPR050194">
    <property type="entry name" value="Glycosyltransferase_grp1"/>
</dbReference>
<dbReference type="Proteomes" id="UP000622475">
    <property type="component" value="Unassembled WGS sequence"/>
</dbReference>
<evidence type="ECO:0000313" key="3">
    <source>
        <dbReference type="EMBL" id="MBE9660399.1"/>
    </source>
</evidence>
<dbReference type="InterPro" id="IPR028098">
    <property type="entry name" value="Glyco_trans_4-like_N"/>
</dbReference>
<dbReference type="Gene3D" id="3.40.50.2000">
    <property type="entry name" value="Glycogen Phosphorylase B"/>
    <property type="match status" value="2"/>
</dbReference>
<evidence type="ECO:0000313" key="4">
    <source>
        <dbReference type="Proteomes" id="UP000622475"/>
    </source>
</evidence>
<organism evidence="3 4">
    <name type="scientific">Mucilaginibacter myungsuensis</name>
    <dbReference type="NCBI Taxonomy" id="649104"/>
    <lineage>
        <taxon>Bacteria</taxon>
        <taxon>Pseudomonadati</taxon>
        <taxon>Bacteroidota</taxon>
        <taxon>Sphingobacteriia</taxon>
        <taxon>Sphingobacteriales</taxon>
        <taxon>Sphingobacteriaceae</taxon>
        <taxon>Mucilaginibacter</taxon>
    </lineage>
</organism>
<dbReference type="RefSeq" id="WP_194109602.1">
    <property type="nucleotide sequence ID" value="NZ_JADFFL010000001.1"/>
</dbReference>
<name>A0A929KRY8_9SPHI</name>
<keyword evidence="4" id="KW-1185">Reference proteome</keyword>
<accession>A0A929KRY8</accession>
<feature type="domain" description="Glycosyl transferase family 1" evidence="1">
    <location>
        <begin position="203"/>
        <end position="352"/>
    </location>
</feature>
<dbReference type="PANTHER" id="PTHR45947">
    <property type="entry name" value="SULFOQUINOVOSYL TRANSFERASE SQD2"/>
    <property type="match status" value="1"/>
</dbReference>
<dbReference type="NCBIfam" id="NF046085">
    <property type="entry name" value="XrtY_assoc_Gly1"/>
    <property type="match status" value="1"/>
</dbReference>
<protein>
    <submittedName>
        <fullName evidence="3">Glycosyltransferase</fullName>
    </submittedName>
</protein>
<dbReference type="AlphaFoldDB" id="A0A929KRY8"/>
<dbReference type="Pfam" id="PF00534">
    <property type="entry name" value="Glycos_transf_1"/>
    <property type="match status" value="1"/>
</dbReference>
<evidence type="ECO:0000259" key="2">
    <source>
        <dbReference type="Pfam" id="PF13439"/>
    </source>
</evidence>
<reference evidence="3" key="1">
    <citation type="submission" date="2020-10" db="EMBL/GenBank/DDBJ databases">
        <title>Mucilaginibacter mali sp. nov., isolated from rhizosphere soil of apple orchard.</title>
        <authorList>
            <person name="Lee J.-S."/>
            <person name="Kim H.S."/>
            <person name="Kim J.-S."/>
        </authorList>
    </citation>
    <scope>NUCLEOTIDE SEQUENCE</scope>
    <source>
        <strain evidence="3">KCTC 22746</strain>
    </source>
</reference>
<feature type="domain" description="Glycosyltransferase subfamily 4-like N-terminal" evidence="2">
    <location>
        <begin position="16"/>
        <end position="161"/>
    </location>
</feature>
<dbReference type="EMBL" id="JADFFL010000001">
    <property type="protein sequence ID" value="MBE9660399.1"/>
    <property type="molecule type" value="Genomic_DNA"/>
</dbReference>
<gene>
    <name evidence="3" type="ORF">IRJ16_00745</name>
</gene>
<comment type="caution">
    <text evidence="3">The sequence shown here is derived from an EMBL/GenBank/DDBJ whole genome shotgun (WGS) entry which is preliminary data.</text>
</comment>
<dbReference type="Pfam" id="PF13439">
    <property type="entry name" value="Glyco_transf_4"/>
    <property type="match status" value="1"/>
</dbReference>
<dbReference type="PANTHER" id="PTHR45947:SF3">
    <property type="entry name" value="SULFOQUINOVOSYL TRANSFERASE SQD2"/>
    <property type="match status" value="1"/>
</dbReference>
<dbReference type="GO" id="GO:0016757">
    <property type="term" value="F:glycosyltransferase activity"/>
    <property type="evidence" value="ECO:0007669"/>
    <property type="project" value="InterPro"/>
</dbReference>
<dbReference type="InterPro" id="IPR001296">
    <property type="entry name" value="Glyco_trans_1"/>
</dbReference>
<dbReference type="SUPFAM" id="SSF53756">
    <property type="entry name" value="UDP-Glycosyltransferase/glycogen phosphorylase"/>
    <property type="match status" value="1"/>
</dbReference>